<evidence type="ECO:0000313" key="12">
    <source>
        <dbReference type="EMBL" id="ADJ28758.1"/>
    </source>
</evidence>
<keyword evidence="6 10" id="KW-0472">Membrane</keyword>
<accession>D8K781</accession>
<feature type="transmembrane region" description="Helical" evidence="10">
    <location>
        <begin position="208"/>
        <end position="227"/>
    </location>
</feature>
<feature type="transmembrane region" description="Helical" evidence="10">
    <location>
        <begin position="282"/>
        <end position="301"/>
    </location>
</feature>
<dbReference type="InterPro" id="IPR010227">
    <property type="entry name" value="NADH_Q_OxRdtase_chainM/4"/>
</dbReference>
<dbReference type="GO" id="GO:0048039">
    <property type="term" value="F:ubiquinone binding"/>
    <property type="evidence" value="ECO:0007669"/>
    <property type="project" value="TreeGrafter"/>
</dbReference>
<evidence type="ECO:0000256" key="8">
    <source>
        <dbReference type="ARBA" id="ARBA00032798"/>
    </source>
</evidence>
<proteinExistence type="inferred from homology"/>
<dbReference type="HOGENOM" id="CLU_007100_4_4_6"/>
<dbReference type="GO" id="GO:0003954">
    <property type="term" value="F:NADH dehydrogenase activity"/>
    <property type="evidence" value="ECO:0007669"/>
    <property type="project" value="TreeGrafter"/>
</dbReference>
<dbReference type="GO" id="GO:0012505">
    <property type="term" value="C:endomembrane system"/>
    <property type="evidence" value="ECO:0007669"/>
    <property type="project" value="UniProtKB-SubCell"/>
</dbReference>
<dbReference type="InterPro" id="IPR003918">
    <property type="entry name" value="NADH_UbQ_OxRdtase"/>
</dbReference>
<dbReference type="NCBIfam" id="TIGR01972">
    <property type="entry name" value="NDH_I_M"/>
    <property type="match status" value="1"/>
</dbReference>
<name>D8K781_NITWC</name>
<dbReference type="Proteomes" id="UP000000393">
    <property type="component" value="Chromosome"/>
</dbReference>
<feature type="transmembrane region" description="Helical" evidence="10">
    <location>
        <begin position="455"/>
        <end position="472"/>
    </location>
</feature>
<sequence>MILLGLFLILVVGGLIAWLTERWHPLWPRIIALLALGFDLLWIVLLWLSQPGPFNIAGQGAWLAQLNWPWITRFGIRFHLALDGLSLLLVLLTCFLGLITVAASWSEIKHRVGFFHFNVLWTLAGVLGVFMALDLFLFFLFWELMLVPMYFLIAIWGHEHRLPASFKFFLFTQGSGLLLLIAILTLVWSQFQHSGVLTFNYFDLLGASLTPTAAFWSMLGFFIAFTVKLPAVPFHPWLPDAHTQASAGGSIILAGILLKTGAYGLLRFVLPLFPEAATDFTPIAMLLGVIGILYGAGLAFVQHDLKRLIAYTSVSHMGFVLLGIFAGTPLALQGAVIQILAHGMSTPALFMVAGVLQERLHTRDMRQMSGLWSKAPRLAAIGLFFALASLGLPGLGNFVGEFLILLGTYPVSTPFTAIAALGLILAAVYALLIVQKVFHGKGQDTQPLPDFSIRHMTAMSAMILILLWLGLYPQPVFDMAYPALESLHGLSWSSQ</sequence>
<dbReference type="NCBIfam" id="NF004498">
    <property type="entry name" value="PRK05846.1-1"/>
    <property type="match status" value="1"/>
</dbReference>
<dbReference type="STRING" id="105559.Nwat_1912"/>
<dbReference type="RefSeq" id="WP_013220850.1">
    <property type="nucleotide sequence ID" value="NC_014315.1"/>
</dbReference>
<organism evidence="12 13">
    <name type="scientific">Nitrosococcus watsoni (strain C-113)</name>
    <dbReference type="NCBI Taxonomy" id="105559"/>
    <lineage>
        <taxon>Bacteria</taxon>
        <taxon>Pseudomonadati</taxon>
        <taxon>Pseudomonadota</taxon>
        <taxon>Gammaproteobacteria</taxon>
        <taxon>Chromatiales</taxon>
        <taxon>Chromatiaceae</taxon>
        <taxon>Nitrosococcus</taxon>
    </lineage>
</organism>
<keyword evidence="4 9" id="KW-0812">Transmembrane</keyword>
<comment type="similarity">
    <text evidence="2">Belongs to the complex I subunit 4 family.</text>
</comment>
<dbReference type="PANTHER" id="PTHR43507">
    <property type="entry name" value="NADH-UBIQUINONE OXIDOREDUCTASE CHAIN 4"/>
    <property type="match status" value="1"/>
</dbReference>
<evidence type="ECO:0000256" key="10">
    <source>
        <dbReference type="SAM" id="Phobius"/>
    </source>
</evidence>
<gene>
    <name evidence="12" type="ordered locus">Nwat_1912</name>
</gene>
<feature type="transmembrane region" description="Helical" evidence="10">
    <location>
        <begin position="112"/>
        <end position="130"/>
    </location>
</feature>
<feature type="transmembrane region" description="Helical" evidence="10">
    <location>
        <begin position="136"/>
        <end position="156"/>
    </location>
</feature>
<feature type="transmembrane region" description="Helical" evidence="10">
    <location>
        <begin position="27"/>
        <end position="48"/>
    </location>
</feature>
<evidence type="ECO:0000256" key="6">
    <source>
        <dbReference type="ARBA" id="ARBA00023136"/>
    </source>
</evidence>
<dbReference type="InterPro" id="IPR001750">
    <property type="entry name" value="ND/Mrp_TM"/>
</dbReference>
<dbReference type="AlphaFoldDB" id="D8K781"/>
<dbReference type="PANTHER" id="PTHR43507:SF1">
    <property type="entry name" value="NADH-UBIQUINONE OXIDOREDUCTASE CHAIN 4"/>
    <property type="match status" value="1"/>
</dbReference>
<keyword evidence="5 10" id="KW-1133">Transmembrane helix</keyword>
<dbReference type="OrthoDB" id="9768329at2"/>
<evidence type="ECO:0000259" key="11">
    <source>
        <dbReference type="Pfam" id="PF00361"/>
    </source>
</evidence>
<feature type="transmembrane region" description="Helical" evidence="10">
    <location>
        <begin position="336"/>
        <end position="356"/>
    </location>
</feature>
<evidence type="ECO:0000256" key="2">
    <source>
        <dbReference type="ARBA" id="ARBA00009025"/>
    </source>
</evidence>
<evidence type="ECO:0000256" key="1">
    <source>
        <dbReference type="ARBA" id="ARBA00004127"/>
    </source>
</evidence>
<feature type="transmembrane region" description="Helical" evidence="10">
    <location>
        <begin position="308"/>
        <end position="330"/>
    </location>
</feature>
<protein>
    <recommendedName>
        <fullName evidence="3">NADH-quinone oxidoreductase subunit M</fullName>
    </recommendedName>
    <alternativeName>
        <fullName evidence="7">NADH dehydrogenase I subunit M</fullName>
    </alternativeName>
    <alternativeName>
        <fullName evidence="8">NDH-1 subunit M</fullName>
    </alternativeName>
</protein>
<dbReference type="GO" id="GO:0016020">
    <property type="term" value="C:membrane"/>
    <property type="evidence" value="ECO:0007669"/>
    <property type="project" value="UniProtKB-SubCell"/>
</dbReference>
<reference evidence="12 13" key="1">
    <citation type="submission" date="2010-06" db="EMBL/GenBank/DDBJ databases">
        <title>Complete sequence of chromosome of Nitrosococcus watsoni C-113.</title>
        <authorList>
            <consortium name="US DOE Joint Genome Institute"/>
            <person name="Lucas S."/>
            <person name="Copeland A."/>
            <person name="Lapidus A."/>
            <person name="Cheng J.-F."/>
            <person name="Bruce D."/>
            <person name="Goodwin L."/>
            <person name="Pitluck S."/>
            <person name="Malfatti S.A."/>
            <person name="Chain P.S.G."/>
            <person name="Land M."/>
            <person name="Hauser L."/>
            <person name="Kyrpides N."/>
            <person name="Ivanova N."/>
            <person name="Cambell M.A."/>
            <person name="Heidelberg J.F."/>
            <person name="Klotz M.G."/>
            <person name="Woyke T."/>
        </authorList>
    </citation>
    <scope>NUCLEOTIDE SEQUENCE [LARGE SCALE GENOMIC DNA]</scope>
    <source>
        <strain evidence="12 13">C-113</strain>
    </source>
</reference>
<feature type="transmembrane region" description="Helical" evidence="10">
    <location>
        <begin position="415"/>
        <end position="434"/>
    </location>
</feature>
<dbReference type="KEGG" id="nwa:Nwat_1912"/>
<feature type="domain" description="NADH:quinone oxidoreductase/Mrp antiporter transmembrane" evidence="11">
    <location>
        <begin position="132"/>
        <end position="420"/>
    </location>
</feature>
<feature type="transmembrane region" description="Helical" evidence="10">
    <location>
        <begin position="377"/>
        <end position="395"/>
    </location>
</feature>
<comment type="subcellular location">
    <subcellularLocation>
        <location evidence="1">Endomembrane system</location>
        <topology evidence="1">Multi-pass membrane protein</topology>
    </subcellularLocation>
    <subcellularLocation>
        <location evidence="9">Membrane</location>
        <topology evidence="9">Multi-pass membrane protein</topology>
    </subcellularLocation>
</comment>
<dbReference type="PRINTS" id="PR01437">
    <property type="entry name" value="NUOXDRDTASE4"/>
</dbReference>
<feature type="transmembrane region" description="Helical" evidence="10">
    <location>
        <begin position="168"/>
        <end position="188"/>
    </location>
</feature>
<evidence type="ECO:0000256" key="7">
    <source>
        <dbReference type="ARBA" id="ARBA00031584"/>
    </source>
</evidence>
<dbReference type="Pfam" id="PF00361">
    <property type="entry name" value="Proton_antipo_M"/>
    <property type="match status" value="1"/>
</dbReference>
<dbReference type="EMBL" id="CP002086">
    <property type="protein sequence ID" value="ADJ28758.1"/>
    <property type="molecule type" value="Genomic_DNA"/>
</dbReference>
<keyword evidence="13" id="KW-1185">Reference proteome</keyword>
<evidence type="ECO:0000256" key="3">
    <source>
        <dbReference type="ARBA" id="ARBA00019906"/>
    </source>
</evidence>
<feature type="transmembrane region" description="Helical" evidence="10">
    <location>
        <begin position="86"/>
        <end position="105"/>
    </location>
</feature>
<evidence type="ECO:0000256" key="5">
    <source>
        <dbReference type="ARBA" id="ARBA00022989"/>
    </source>
</evidence>
<dbReference type="GO" id="GO:0042773">
    <property type="term" value="P:ATP synthesis coupled electron transport"/>
    <property type="evidence" value="ECO:0007669"/>
    <property type="project" value="InterPro"/>
</dbReference>
<evidence type="ECO:0000313" key="13">
    <source>
        <dbReference type="Proteomes" id="UP000000393"/>
    </source>
</evidence>
<evidence type="ECO:0000256" key="4">
    <source>
        <dbReference type="ARBA" id="ARBA00022692"/>
    </source>
</evidence>
<dbReference type="eggNOG" id="COG1008">
    <property type="taxonomic scope" value="Bacteria"/>
</dbReference>
<evidence type="ECO:0000256" key="9">
    <source>
        <dbReference type="RuleBase" id="RU000320"/>
    </source>
</evidence>
<dbReference type="GO" id="GO:0008137">
    <property type="term" value="F:NADH dehydrogenase (ubiquinone) activity"/>
    <property type="evidence" value="ECO:0007669"/>
    <property type="project" value="InterPro"/>
</dbReference>
<dbReference type="GO" id="GO:0015990">
    <property type="term" value="P:electron transport coupled proton transport"/>
    <property type="evidence" value="ECO:0007669"/>
    <property type="project" value="TreeGrafter"/>
</dbReference>
<feature type="transmembrane region" description="Helical" evidence="10">
    <location>
        <begin position="248"/>
        <end position="270"/>
    </location>
</feature>